<comment type="caution">
    <text evidence="6">The sequence shown here is derived from an EMBL/GenBank/DDBJ whole genome shotgun (WGS) entry which is preliminary data.</text>
</comment>
<proteinExistence type="inferred from homology"/>
<dbReference type="PANTHER" id="PTHR30118">
    <property type="entry name" value="HTH-TYPE TRANSCRIPTIONAL REGULATOR LEUO-RELATED"/>
    <property type="match status" value="1"/>
</dbReference>
<protein>
    <submittedName>
        <fullName evidence="6">LysR family transcriptional regulator</fullName>
    </submittedName>
</protein>
<dbReference type="InterPro" id="IPR005119">
    <property type="entry name" value="LysR_subst-bd"/>
</dbReference>
<dbReference type="EMBL" id="QZCH01000015">
    <property type="protein sequence ID" value="RJG42672.1"/>
    <property type="molecule type" value="Genomic_DNA"/>
</dbReference>
<sequence>MQQFLKEYDFNLLKILCSLVHTGSTHSSARQLGINQSTVSRSLKRLRETYGNSLFQRTPHGLEASPLAKDMAAVIDQMLDQLKNVENQYRQFDPLTYRGTVNIVVNQVIQTVYGAKLALQLTRALPQVDFAFVSWNSASQEKLLKGEYHYGIQLNLMKLPKSLHTTTICETKTAIIARQNHPAFKGKITVEKMSAYPMVRLYMPEVNTLESSLVERALHNLGYDERICVKTDDAHALVDLLKYDDAIFTNGSPFFANLDPMLQSFPPPEEFPEGPPLSIFSVYPNSLREQALYQYLDEKMIEIMQE</sequence>
<dbReference type="InterPro" id="IPR000847">
    <property type="entry name" value="LysR_HTH_N"/>
</dbReference>
<accession>A0A418YDQ2</accession>
<dbReference type="GO" id="GO:0003677">
    <property type="term" value="F:DNA binding"/>
    <property type="evidence" value="ECO:0007669"/>
    <property type="project" value="UniProtKB-KW"/>
</dbReference>
<dbReference type="RefSeq" id="WP_119911098.1">
    <property type="nucleotide sequence ID" value="NZ_QZCH01000015.1"/>
</dbReference>
<dbReference type="SUPFAM" id="SSF46785">
    <property type="entry name" value="Winged helix' DNA-binding domain"/>
    <property type="match status" value="1"/>
</dbReference>
<keyword evidence="2" id="KW-0805">Transcription regulation</keyword>
<dbReference type="InterPro" id="IPR036388">
    <property type="entry name" value="WH-like_DNA-bd_sf"/>
</dbReference>
<evidence type="ECO:0000259" key="5">
    <source>
        <dbReference type="PROSITE" id="PS50931"/>
    </source>
</evidence>
<dbReference type="SUPFAM" id="SSF53850">
    <property type="entry name" value="Periplasmic binding protein-like II"/>
    <property type="match status" value="1"/>
</dbReference>
<dbReference type="Gene3D" id="1.10.10.10">
    <property type="entry name" value="Winged helix-like DNA-binding domain superfamily/Winged helix DNA-binding domain"/>
    <property type="match status" value="1"/>
</dbReference>
<dbReference type="PROSITE" id="PS50931">
    <property type="entry name" value="HTH_LYSR"/>
    <property type="match status" value="1"/>
</dbReference>
<evidence type="ECO:0000256" key="4">
    <source>
        <dbReference type="ARBA" id="ARBA00023163"/>
    </source>
</evidence>
<evidence type="ECO:0000256" key="3">
    <source>
        <dbReference type="ARBA" id="ARBA00023125"/>
    </source>
</evidence>
<comment type="similarity">
    <text evidence="1">Belongs to the LysR transcriptional regulatory family.</text>
</comment>
<name>A0A418YDQ2_9GAMM</name>
<keyword evidence="7" id="KW-1185">Reference proteome</keyword>
<dbReference type="InterPro" id="IPR036390">
    <property type="entry name" value="WH_DNA-bd_sf"/>
</dbReference>
<dbReference type="PANTHER" id="PTHR30118:SF7">
    <property type="entry name" value="TRANSCRIPTIONAL REGULATOR LYSR FAMILY"/>
    <property type="match status" value="1"/>
</dbReference>
<dbReference type="GO" id="GO:0003700">
    <property type="term" value="F:DNA-binding transcription factor activity"/>
    <property type="evidence" value="ECO:0007669"/>
    <property type="project" value="InterPro"/>
</dbReference>
<evidence type="ECO:0000256" key="1">
    <source>
        <dbReference type="ARBA" id="ARBA00009437"/>
    </source>
</evidence>
<dbReference type="AlphaFoldDB" id="A0A418YDQ2"/>
<gene>
    <name evidence="6" type="ORF">D1Z90_12455</name>
</gene>
<evidence type="ECO:0000313" key="7">
    <source>
        <dbReference type="Proteomes" id="UP000283255"/>
    </source>
</evidence>
<reference evidence="6 7" key="1">
    <citation type="submission" date="2018-09" db="EMBL/GenBank/DDBJ databases">
        <authorList>
            <person name="Wang F."/>
        </authorList>
    </citation>
    <scope>NUCLEOTIDE SEQUENCE [LARGE SCALE GENOMIC DNA]</scope>
    <source>
        <strain evidence="6 7">PLHSC7-2</strain>
    </source>
</reference>
<dbReference type="Gene3D" id="3.40.190.10">
    <property type="entry name" value="Periplasmic binding protein-like II"/>
    <property type="match status" value="2"/>
</dbReference>
<dbReference type="Pfam" id="PF03466">
    <property type="entry name" value="LysR_substrate"/>
    <property type="match status" value="1"/>
</dbReference>
<dbReference type="InterPro" id="IPR050389">
    <property type="entry name" value="LysR-type_TF"/>
</dbReference>
<keyword evidence="3" id="KW-0238">DNA-binding</keyword>
<dbReference type="Proteomes" id="UP000283255">
    <property type="component" value="Unassembled WGS sequence"/>
</dbReference>
<organism evidence="6 7">
    <name type="scientific">Motilimonas pumila</name>
    <dbReference type="NCBI Taxonomy" id="2303987"/>
    <lineage>
        <taxon>Bacteria</taxon>
        <taxon>Pseudomonadati</taxon>
        <taxon>Pseudomonadota</taxon>
        <taxon>Gammaproteobacteria</taxon>
        <taxon>Alteromonadales</taxon>
        <taxon>Alteromonadales genera incertae sedis</taxon>
        <taxon>Motilimonas</taxon>
    </lineage>
</organism>
<dbReference type="OrthoDB" id="6396370at2"/>
<reference evidence="6 7" key="2">
    <citation type="submission" date="2019-01" db="EMBL/GenBank/DDBJ databases">
        <title>Motilimonas pumilus sp. nov., isolated from the gut of sea cucumber (Apostichopus japonicus).</title>
        <authorList>
            <person name="Wang F.-Q."/>
            <person name="Ren L.-H."/>
            <person name="Lin Y.-W."/>
            <person name="Sun G.-H."/>
            <person name="Du Z.-J."/>
            <person name="Zhao J.-X."/>
            <person name="Liu X.-J."/>
            <person name="Liu L.-J."/>
        </authorList>
    </citation>
    <scope>NUCLEOTIDE SEQUENCE [LARGE SCALE GENOMIC DNA]</scope>
    <source>
        <strain evidence="6 7">PLHSC7-2</strain>
    </source>
</reference>
<evidence type="ECO:0000256" key="2">
    <source>
        <dbReference type="ARBA" id="ARBA00023015"/>
    </source>
</evidence>
<evidence type="ECO:0000313" key="6">
    <source>
        <dbReference type="EMBL" id="RJG42672.1"/>
    </source>
</evidence>
<keyword evidence="4" id="KW-0804">Transcription</keyword>
<feature type="domain" description="HTH lysR-type" evidence="5">
    <location>
        <begin position="8"/>
        <end position="65"/>
    </location>
</feature>
<dbReference type="Pfam" id="PF00126">
    <property type="entry name" value="HTH_1"/>
    <property type="match status" value="1"/>
</dbReference>